<keyword evidence="10" id="KW-1185">Reference proteome</keyword>
<dbReference type="InterPro" id="IPR013586">
    <property type="entry name" value="PSMD3_C"/>
</dbReference>
<dbReference type="SUPFAM" id="SSF55729">
    <property type="entry name" value="Acyl-CoA N-acyltransferases (Nat)"/>
    <property type="match status" value="1"/>
</dbReference>
<dbReference type="SUPFAM" id="SSF46785">
    <property type="entry name" value="Winged helix' DNA-binding domain"/>
    <property type="match status" value="1"/>
</dbReference>
<dbReference type="InterPro" id="IPR002717">
    <property type="entry name" value="HAT_MYST-type"/>
</dbReference>
<dbReference type="InParanoid" id="A0A218ZAV1"/>
<dbReference type="OrthoDB" id="1713558at2759"/>
<dbReference type="GO" id="GO:0006511">
    <property type="term" value="P:ubiquitin-dependent protein catabolic process"/>
    <property type="evidence" value="ECO:0007669"/>
    <property type="project" value="TreeGrafter"/>
</dbReference>
<dbReference type="Pfam" id="PF08375">
    <property type="entry name" value="Rpn3_C"/>
    <property type="match status" value="1"/>
</dbReference>
<feature type="compositionally biased region" description="Low complexity" evidence="6">
    <location>
        <begin position="736"/>
        <end position="749"/>
    </location>
</feature>
<evidence type="ECO:0000313" key="9">
    <source>
        <dbReference type="EMBL" id="OWP05201.1"/>
    </source>
</evidence>
<dbReference type="PROSITE" id="PS50250">
    <property type="entry name" value="PCI"/>
    <property type="match status" value="1"/>
</dbReference>
<feature type="coiled-coil region" evidence="5">
    <location>
        <begin position="541"/>
        <end position="568"/>
    </location>
</feature>
<feature type="region of interest" description="Disordered" evidence="6">
    <location>
        <begin position="661"/>
        <end position="782"/>
    </location>
</feature>
<keyword evidence="5" id="KW-0175">Coiled coil</keyword>
<feature type="region of interest" description="Disordered" evidence="6">
    <location>
        <begin position="832"/>
        <end position="895"/>
    </location>
</feature>
<dbReference type="Gene3D" id="1.25.40.570">
    <property type="match status" value="1"/>
</dbReference>
<dbReference type="PROSITE" id="PS51726">
    <property type="entry name" value="MYST_HAT"/>
    <property type="match status" value="1"/>
</dbReference>
<dbReference type="InterPro" id="IPR040706">
    <property type="entry name" value="Zf-MYST"/>
</dbReference>
<dbReference type="GO" id="GO:0008541">
    <property type="term" value="C:proteasome regulatory particle, lid subcomplex"/>
    <property type="evidence" value="ECO:0007669"/>
    <property type="project" value="TreeGrafter"/>
</dbReference>
<evidence type="ECO:0000256" key="3">
    <source>
        <dbReference type="ARBA" id="ARBA00045805"/>
    </source>
</evidence>
<dbReference type="Pfam" id="PF25573">
    <property type="entry name" value="TPR_PSMD3_N"/>
    <property type="match status" value="1"/>
</dbReference>
<dbReference type="GO" id="GO:0030234">
    <property type="term" value="F:enzyme regulator activity"/>
    <property type="evidence" value="ECO:0007669"/>
    <property type="project" value="InterPro"/>
</dbReference>
<name>A0A218ZAV1_9HELO</name>
<feature type="compositionally biased region" description="Basic and acidic residues" evidence="6">
    <location>
        <begin position="681"/>
        <end position="707"/>
    </location>
</feature>
<dbReference type="EMBL" id="MZNU01000077">
    <property type="protein sequence ID" value="OWP05201.1"/>
    <property type="molecule type" value="Genomic_DNA"/>
</dbReference>
<dbReference type="Pfam" id="PF17772">
    <property type="entry name" value="zf-MYST"/>
    <property type="match status" value="1"/>
</dbReference>
<evidence type="ECO:0000313" key="10">
    <source>
        <dbReference type="Proteomes" id="UP000242519"/>
    </source>
</evidence>
<protein>
    <submittedName>
        <fullName evidence="9">Uncharacterized protein</fullName>
    </submittedName>
</protein>
<dbReference type="GO" id="GO:0006355">
    <property type="term" value="P:regulation of DNA-templated transcription"/>
    <property type="evidence" value="ECO:0007669"/>
    <property type="project" value="InterPro"/>
</dbReference>
<evidence type="ECO:0000256" key="1">
    <source>
        <dbReference type="ARBA" id="ARBA00007912"/>
    </source>
</evidence>
<feature type="active site" description="Proton donor/acceptor" evidence="4">
    <location>
        <position position="1164"/>
    </location>
</feature>
<dbReference type="InterPro" id="IPR036390">
    <property type="entry name" value="WH_DNA-bd_sf"/>
</dbReference>
<feature type="compositionally biased region" description="Polar residues" evidence="6">
    <location>
        <begin position="708"/>
        <end position="717"/>
    </location>
</feature>
<organism evidence="9 10">
    <name type="scientific">Diplocarpon coronariae</name>
    <dbReference type="NCBI Taxonomy" id="2795749"/>
    <lineage>
        <taxon>Eukaryota</taxon>
        <taxon>Fungi</taxon>
        <taxon>Dikarya</taxon>
        <taxon>Ascomycota</taxon>
        <taxon>Pezizomycotina</taxon>
        <taxon>Leotiomycetes</taxon>
        <taxon>Helotiales</taxon>
        <taxon>Drepanopezizaceae</taxon>
        <taxon>Diplocarpon</taxon>
    </lineage>
</organism>
<dbReference type="STRING" id="503106.A0A218ZAV1"/>
<dbReference type="SMART" id="SM00088">
    <property type="entry name" value="PINT"/>
    <property type="match status" value="1"/>
</dbReference>
<dbReference type="Gene3D" id="3.30.60.60">
    <property type="entry name" value="N-acetyl transferase-like"/>
    <property type="match status" value="1"/>
</dbReference>
<dbReference type="GO" id="GO:0004402">
    <property type="term" value="F:histone acetyltransferase activity"/>
    <property type="evidence" value="ECO:0007669"/>
    <property type="project" value="InterPro"/>
</dbReference>
<dbReference type="Gene3D" id="3.40.630.30">
    <property type="match status" value="1"/>
</dbReference>
<feature type="region of interest" description="Disordered" evidence="6">
    <location>
        <begin position="1"/>
        <end position="72"/>
    </location>
</feature>
<evidence type="ECO:0000256" key="6">
    <source>
        <dbReference type="SAM" id="MobiDB-lite"/>
    </source>
</evidence>
<feature type="compositionally biased region" description="Acidic residues" evidence="6">
    <location>
        <begin position="1296"/>
        <end position="1310"/>
    </location>
</feature>
<dbReference type="PANTHER" id="PTHR10758:SF2">
    <property type="entry name" value="26S PROTEASOME NON-ATPASE REGULATORY SUBUNIT 3"/>
    <property type="match status" value="1"/>
</dbReference>
<dbReference type="InterPro" id="IPR050756">
    <property type="entry name" value="CSN3"/>
</dbReference>
<keyword evidence="2" id="KW-0647">Proteasome</keyword>
<dbReference type="PANTHER" id="PTHR10758">
    <property type="entry name" value="26S PROTEASOME NON-ATPASE REGULATORY SUBUNIT 3/COP9 SIGNALOSOME COMPLEX SUBUNIT 3"/>
    <property type="match status" value="1"/>
</dbReference>
<feature type="region of interest" description="Disordered" evidence="6">
    <location>
        <begin position="1232"/>
        <end position="1256"/>
    </location>
</feature>
<dbReference type="GO" id="GO:0042176">
    <property type="term" value="P:regulation of protein catabolic process"/>
    <property type="evidence" value="ECO:0007669"/>
    <property type="project" value="InterPro"/>
</dbReference>
<feature type="compositionally biased region" description="Basic and acidic residues" evidence="6">
    <location>
        <begin position="765"/>
        <end position="775"/>
    </location>
</feature>
<feature type="domain" description="MYST-type HAT" evidence="8">
    <location>
        <begin position="923"/>
        <end position="1272"/>
    </location>
</feature>
<comment type="caution">
    <text evidence="9">The sequence shown here is derived from an EMBL/GenBank/DDBJ whole genome shotgun (WGS) entry which is preliminary data.</text>
</comment>
<dbReference type="Proteomes" id="UP000242519">
    <property type="component" value="Unassembled WGS sequence"/>
</dbReference>
<sequence length="1310" mass="146202">MPSKTPHTNGDKPTENAINGTKDVEMPDDTPPPLKAGKGKKPKDGEEEMTVVVPPFKGSKLSASPPKDTDGDVAMDGLEVAAGEDLTVKVDPVAKAVADIKSNFPLLERAVTLFDARFSLRALRSVSSIRKRLTPDILAQVITETYPSTSPAAKSLLVAVGRENSSLKKPASAEMESDVDAKKGATKKEQKEIVPEVDIFLGILVQIYYLDNNIHGKGAEFSAYLAERIHTLNRRTLDSLTARVYFYYSLFCEQLAPLPPSPSSPVVALRPALLSALRTAVLRKDIDTQSTIIVLLLRNYLSTFHIAQADLLLSHTQFPETASNNQVARYLYYQGRIRAIQLRYTEAHEYLIAATRKAPSSPSAAGFAQTAQKLLLVVQLLMGDIPERATFRVASTERALQPYLALVQAVRVGLLGEFEAVIKQHAETFRRDGTYTLILRLRQNVIKTGIRMMSLSYSRISLRDICIRLKLDSEESAEYIVAKAIRDGVIEASLDRERGFMKSKEVGDIYATREPGDAFHDRIRACLTLHDESVKAMRFPMNQHRLELKNAQEAREREREMAKEIQDGDLDEDDLGGEFEGIGTAIAAQGRGEGNLRYLSAKLTSCRPQHLVAAEIHLFSQSYESHDFPCWRLRRATQTGTGEAQQIGVMVQERVTIGETRVRTRADAAPQPPSTTGPGAGRHEHCSDQENHRDHGRAPSQMRRDLEIQTQTQTASPEQEPAKAKERRRRGGEGAGLDLATATGTAAPTSPNPRLKFATSSVRTYTDKSASRHSPDPLPQPRRFTLKFKRELLEQTQRKETAGREKVARLLDQQTEEALCARDLLTERDLDMAPSLKGPLSLRSGRPRRDVESRVGRPRARKGSLHGNGRGLGKKSHSNGEHEDDLQIPGVEQGPEAVKPVKLKKMELELRIDDRSPEKDKEALERNIDNVVYGDVKFKAWYPSWYPKEIIGEKALTVGGGDKGGLVVSELYVCKRCFGYGKVLVEWVRHCRCCEKGVPGRKVYVHGGWREEGAPRGANGEWSVWEVDGGVETVSPIPPRNIHIAPKDTSRFITTRLMSEQLFCQKLSLFAKLFLDNKSVFFDVSGFNYFLLVYTPSPTSPHNPDSPPQPQIVGFFSKEKMSWDNNNLACILVFPPWQRKGLGALLMGISYAIARREGIMGGPEKPISELGMRGYKRFWGAEVARWLLERPEARQGKRGKREEVGVEVCSRETWISVEDCLGILRDMGIAERMGRGRSSESEEGGPKEKDKEKDKEMIRVRIDKVGVRQWCEKMGIRLERVVSEEGFRPGYAERVESEEEGEAEEGGEMV</sequence>
<reference evidence="9 10" key="1">
    <citation type="submission" date="2017-04" db="EMBL/GenBank/DDBJ databases">
        <title>Draft genome sequence of Marssonina coronaria NL1: causal agent of apple blotch.</title>
        <authorList>
            <person name="Cheng Q."/>
        </authorList>
    </citation>
    <scope>NUCLEOTIDE SEQUENCE [LARGE SCALE GENOMIC DNA]</scope>
    <source>
        <strain evidence="9 10">NL1</strain>
    </source>
</reference>
<comment type="function">
    <text evidence="3">Catalytic component of the NuA4 histone acetyltransferase (HAT) complex which is involved in epigenetic transcriptional activation of selected genes principally by acetylation of nucleosomal histones H4, H3, H2B, H2A and H2A variant H2A.Z. Acetylates histone H4 to form H4K5ac, H4K8ac, H4K12ac and H4K16ac, histone H3 to form H3K14ac, and histone H2A to form H2AK4ac and H2AK7ac. The NuA4 complex is involved in the DNA damage response and is required for chromosome segregation. The NuA4 complex plays a direct role in repair of DNA double-strand breaks (DSBs) through homologous recombination. Recruitment to promoters depends on H3K4me. Also acetylates non-histone proteins. In addition to protein acetyltransferase, can use different acyl-CoA substrates, such as 2-hydroxyisobutanoyl-CoA (2-hydroxyisobutyryl-CoA) or (2E)-butenoyl-CoA (crotonyl-CoA), and is able to mediate protein 2-hydroxyisobutyrylation and crotonylation, respectively.</text>
</comment>
<evidence type="ECO:0000256" key="5">
    <source>
        <dbReference type="SAM" id="Coils"/>
    </source>
</evidence>
<dbReference type="InterPro" id="IPR016181">
    <property type="entry name" value="Acyl_CoA_acyltransferase"/>
</dbReference>
<feature type="domain" description="PCI" evidence="7">
    <location>
        <begin position="328"/>
        <end position="508"/>
    </location>
</feature>
<proteinExistence type="inferred from homology"/>
<feature type="region of interest" description="Disordered" evidence="6">
    <location>
        <begin position="1289"/>
        <end position="1310"/>
    </location>
</feature>
<evidence type="ECO:0000256" key="2">
    <source>
        <dbReference type="ARBA" id="ARBA00022942"/>
    </source>
</evidence>
<evidence type="ECO:0000259" key="8">
    <source>
        <dbReference type="PROSITE" id="PS51726"/>
    </source>
</evidence>
<dbReference type="SMART" id="SM00753">
    <property type="entry name" value="PAM"/>
    <property type="match status" value="1"/>
</dbReference>
<accession>A0A218ZAV1</accession>
<evidence type="ECO:0000256" key="4">
    <source>
        <dbReference type="PIRSR" id="PIRSR602717-51"/>
    </source>
</evidence>
<gene>
    <name evidence="9" type="ORF">B2J93_3332</name>
</gene>
<dbReference type="Pfam" id="PF01853">
    <property type="entry name" value="MOZ_SAS"/>
    <property type="match status" value="1"/>
</dbReference>
<comment type="similarity">
    <text evidence="1">Belongs to the proteasome subunit S3 family.</text>
</comment>
<evidence type="ECO:0000259" key="7">
    <source>
        <dbReference type="PROSITE" id="PS50250"/>
    </source>
</evidence>
<dbReference type="InterPro" id="IPR000717">
    <property type="entry name" value="PCI_dom"/>
</dbReference>
<dbReference type="InterPro" id="IPR057985">
    <property type="entry name" value="TPR_PSMD3_N"/>
</dbReference>
<dbReference type="Pfam" id="PF01399">
    <property type="entry name" value="PCI"/>
    <property type="match status" value="1"/>
</dbReference>